<name>S5DN59_9ACTN</name>
<evidence type="ECO:0000256" key="1">
    <source>
        <dbReference type="ARBA" id="ARBA00023002"/>
    </source>
</evidence>
<dbReference type="InterPro" id="IPR002347">
    <property type="entry name" value="SDR_fam"/>
</dbReference>
<dbReference type="InterPro" id="IPR036291">
    <property type="entry name" value="NAD(P)-bd_dom_sf"/>
</dbReference>
<dbReference type="Gene3D" id="3.40.50.720">
    <property type="entry name" value="NAD(P)-binding Rossmann-like Domain"/>
    <property type="match status" value="1"/>
</dbReference>
<dbReference type="PANTHER" id="PTHR43157:SF31">
    <property type="entry name" value="PHOSPHATIDYLINOSITOL-GLYCAN BIOSYNTHESIS CLASS F PROTEIN"/>
    <property type="match status" value="1"/>
</dbReference>
<accession>S5DN59</accession>
<evidence type="ECO:0000313" key="2">
    <source>
        <dbReference type="EMBL" id="AGQ18888.1"/>
    </source>
</evidence>
<dbReference type="EMBL" id="KC811115">
    <property type="protein sequence ID" value="AGQ18888.1"/>
    <property type="molecule type" value="Genomic_DNA"/>
</dbReference>
<keyword evidence="1" id="KW-0560">Oxidoreductase</keyword>
<dbReference type="GO" id="GO:0016491">
    <property type="term" value="F:oxidoreductase activity"/>
    <property type="evidence" value="ECO:0007669"/>
    <property type="project" value="UniProtKB-KW"/>
</dbReference>
<dbReference type="PRINTS" id="PR00081">
    <property type="entry name" value="GDHRDH"/>
</dbReference>
<reference evidence="2" key="1">
    <citation type="journal article" date="2013" name="Sci. Rep.">
        <title>Metagenomics uncovers a new group of low GC and ultra-small marine Actinobacteria.</title>
        <authorList>
            <person name="Ghai R."/>
            <person name="Mizuno C.M."/>
            <person name="Picazo A."/>
            <person name="Camacho A."/>
            <person name="Rodriguez-Valera F."/>
        </authorList>
    </citation>
    <scope>NUCLEOTIDE SEQUENCE</scope>
</reference>
<dbReference type="PANTHER" id="PTHR43157">
    <property type="entry name" value="PHOSPHATIDYLINOSITOL-GLYCAN BIOSYNTHESIS CLASS F PROTEIN-RELATED"/>
    <property type="match status" value="1"/>
</dbReference>
<dbReference type="SUPFAM" id="SSF51735">
    <property type="entry name" value="NAD(P)-binding Rossmann-fold domains"/>
    <property type="match status" value="1"/>
</dbReference>
<organism evidence="2">
    <name type="scientific">Candidatus Actinomarina minuta</name>
    <dbReference type="NCBI Taxonomy" id="1389454"/>
    <lineage>
        <taxon>Bacteria</taxon>
        <taxon>Bacillati</taxon>
        <taxon>Actinomycetota</taxon>
        <taxon>Actinomycetes</taxon>
        <taxon>Candidatus Actinomarinidae</taxon>
        <taxon>Candidatus Actinomarinales</taxon>
        <taxon>Candidatus Actinomarineae</taxon>
        <taxon>Candidatus Actinomarinaceae</taxon>
        <taxon>Candidatus Actinomarina</taxon>
    </lineage>
</organism>
<sequence>MSRTAIITGGNKGIGLAVAKDLISKNYKVIIGCRDASKGKMAEDYLGNNAHFLELDLSKPASVLQFVKQINTNFSEVDVLYNNAGLIYRDFELTEEGYESMIAVNYFGAYRLALMLLENLHRSSGRIVQVTSLSMYLAREFNLDLLHSKTGLSPSSRYNLTNLFRSIFALELENKLKKTSISVATAHPGVTKSKQSRPYEVKKIKKSFYTYFSTNIQTGIAPIIQAIEADNVSAERVYAPKIFGFYGQPATMQHNKLVYNEELRNKLWTFTANELNLDL</sequence>
<proteinExistence type="predicted"/>
<protein>
    <submittedName>
        <fullName evidence="2">Dehydrogenase</fullName>
    </submittedName>
</protein>
<dbReference type="AlphaFoldDB" id="S5DN59"/>
<dbReference type="Pfam" id="PF00106">
    <property type="entry name" value="adh_short"/>
    <property type="match status" value="1"/>
</dbReference>